<evidence type="ECO:0000256" key="1">
    <source>
        <dbReference type="SAM" id="Phobius"/>
    </source>
</evidence>
<name>A0A8J3DWK1_9HYPH</name>
<reference evidence="2" key="1">
    <citation type="journal article" date="2014" name="Int. J. Syst. Evol. Microbiol.">
        <title>Complete genome sequence of Corynebacterium casei LMG S-19264T (=DSM 44701T), isolated from a smear-ripened cheese.</title>
        <authorList>
            <consortium name="US DOE Joint Genome Institute (JGI-PGF)"/>
            <person name="Walter F."/>
            <person name="Albersmeier A."/>
            <person name="Kalinowski J."/>
            <person name="Ruckert C."/>
        </authorList>
    </citation>
    <scope>NUCLEOTIDE SEQUENCE</scope>
    <source>
        <strain evidence="2">KCTC 42249</strain>
    </source>
</reference>
<dbReference type="RefSeq" id="WP_189504689.1">
    <property type="nucleotide sequence ID" value="NZ_BMZQ01000002.1"/>
</dbReference>
<keyword evidence="3" id="KW-1185">Reference proteome</keyword>
<evidence type="ECO:0000313" key="3">
    <source>
        <dbReference type="Proteomes" id="UP000630142"/>
    </source>
</evidence>
<comment type="caution">
    <text evidence="2">The sequence shown here is derived from an EMBL/GenBank/DDBJ whole genome shotgun (WGS) entry which is preliminary data.</text>
</comment>
<dbReference type="Proteomes" id="UP000630142">
    <property type="component" value="Unassembled WGS sequence"/>
</dbReference>
<keyword evidence="1" id="KW-0812">Transmembrane</keyword>
<keyword evidence="1" id="KW-0472">Membrane</keyword>
<keyword evidence="1" id="KW-1133">Transmembrane helix</keyword>
<evidence type="ECO:0000313" key="2">
    <source>
        <dbReference type="EMBL" id="GHD17734.1"/>
    </source>
</evidence>
<dbReference type="CDD" id="cd01324">
    <property type="entry name" value="cbb3_Oxidase_CcoQ"/>
    <property type="match status" value="1"/>
</dbReference>
<dbReference type="EMBL" id="BMZQ01000002">
    <property type="protein sequence ID" value="GHD17734.1"/>
    <property type="molecule type" value="Genomic_DNA"/>
</dbReference>
<organism evidence="2 3">
    <name type="scientific">Tianweitania populi</name>
    <dbReference type="NCBI Taxonomy" id="1607949"/>
    <lineage>
        <taxon>Bacteria</taxon>
        <taxon>Pseudomonadati</taxon>
        <taxon>Pseudomonadota</taxon>
        <taxon>Alphaproteobacteria</taxon>
        <taxon>Hyphomicrobiales</taxon>
        <taxon>Phyllobacteriaceae</taxon>
        <taxon>Tianweitania</taxon>
    </lineage>
</organism>
<accession>A0A8J3DWK1</accession>
<protein>
    <submittedName>
        <fullName evidence="2">FixQ2 nitrogen fixation protein</fullName>
    </submittedName>
</protein>
<dbReference type="InterPro" id="IPR008621">
    <property type="entry name" value="Cbb3-typ_cyt_oxidase_comp"/>
</dbReference>
<dbReference type="AlphaFoldDB" id="A0A8J3DWK1"/>
<gene>
    <name evidence="2" type="primary">fixQ2</name>
    <name evidence="2" type="ORF">GCM10016234_27210</name>
</gene>
<dbReference type="Pfam" id="PF05545">
    <property type="entry name" value="FixQ"/>
    <property type="match status" value="1"/>
</dbReference>
<sequence length="61" mass="7116">MGDTPNLYEALRHFADSWALAALTLVFAAILLWIFRPGSRRNYQNQADIPFKYDREGRKDD</sequence>
<reference evidence="2" key="2">
    <citation type="submission" date="2020-09" db="EMBL/GenBank/DDBJ databases">
        <authorList>
            <person name="Sun Q."/>
            <person name="Kim S."/>
        </authorList>
    </citation>
    <scope>NUCLEOTIDE SEQUENCE</scope>
    <source>
        <strain evidence="2">KCTC 42249</strain>
    </source>
</reference>
<feature type="transmembrane region" description="Helical" evidence="1">
    <location>
        <begin position="17"/>
        <end position="35"/>
    </location>
</feature>
<proteinExistence type="predicted"/>